<dbReference type="InterPro" id="IPR016130">
    <property type="entry name" value="Tyr_Pase_AS"/>
</dbReference>
<dbReference type="PROSITE" id="PS51419">
    <property type="entry name" value="RAB"/>
    <property type="match status" value="1"/>
</dbReference>
<dbReference type="PROSITE" id="PS50054">
    <property type="entry name" value="TYR_PHOSPHATASE_DUAL"/>
    <property type="match status" value="1"/>
</dbReference>
<evidence type="ECO:0000256" key="1">
    <source>
        <dbReference type="ARBA" id="ARBA00022741"/>
    </source>
</evidence>
<dbReference type="InterPro" id="IPR005225">
    <property type="entry name" value="Small_GTP-bd"/>
</dbReference>
<name>A0ABR3KNV4_TRISP</name>
<dbReference type="InterPro" id="IPR000387">
    <property type="entry name" value="Tyr_Pase_dom"/>
</dbReference>
<dbReference type="InterPro" id="IPR001806">
    <property type="entry name" value="Small_GTPase"/>
</dbReference>
<protein>
    <submittedName>
        <fullName evidence="8">Ras-like GTP-binding protein rhoA</fullName>
    </submittedName>
</protein>
<proteinExistence type="predicted"/>
<evidence type="ECO:0000313" key="8">
    <source>
        <dbReference type="EMBL" id="KAL1241823.1"/>
    </source>
</evidence>
<dbReference type="InterPro" id="IPR020422">
    <property type="entry name" value="TYR_PHOSPHATASE_DUAL_dom"/>
</dbReference>
<comment type="caution">
    <text evidence="8">The sequence shown here is derived from an EMBL/GenBank/DDBJ whole genome shotgun (WGS) entry which is preliminary data.</text>
</comment>
<dbReference type="Gene3D" id="3.90.190.10">
    <property type="entry name" value="Protein tyrosine phosphatase superfamily"/>
    <property type="match status" value="1"/>
</dbReference>
<dbReference type="SMART" id="SM00404">
    <property type="entry name" value="PTPc_motif"/>
    <property type="match status" value="1"/>
</dbReference>
<dbReference type="InterPro" id="IPR000340">
    <property type="entry name" value="Dual-sp_phosphatase_cat-dom"/>
</dbReference>
<dbReference type="InterPro" id="IPR027417">
    <property type="entry name" value="P-loop_NTPase"/>
</dbReference>
<dbReference type="SUPFAM" id="SSF52540">
    <property type="entry name" value="P-loop containing nucleoside triphosphate hydrolases"/>
    <property type="match status" value="1"/>
</dbReference>
<reference evidence="8 9" key="1">
    <citation type="submission" date="2024-07" db="EMBL/GenBank/DDBJ databases">
        <title>Enhanced genomic and transcriptomic resources for Trichinella pseudospiralis and T. spiralis underpin the discovery of pronounced molecular differences between stages and species.</title>
        <authorList>
            <person name="Pasi K.K."/>
            <person name="La Rosa G."/>
            <person name="Gomez-Morales M.A."/>
            <person name="Tosini F."/>
            <person name="Sumanam S."/>
            <person name="Young N.D."/>
            <person name="Chang B.C."/>
            <person name="Robin G.B."/>
        </authorList>
    </citation>
    <scope>NUCLEOTIDE SEQUENCE [LARGE SCALE GENOMIC DNA]</scope>
    <source>
        <strain evidence="8">ISS534</strain>
    </source>
</reference>
<dbReference type="SMART" id="SM00176">
    <property type="entry name" value="RAN"/>
    <property type="match status" value="1"/>
</dbReference>
<keyword evidence="3" id="KW-0904">Protein phosphatase</keyword>
<dbReference type="InterPro" id="IPR003595">
    <property type="entry name" value="Tyr_Pase_cat"/>
</dbReference>
<dbReference type="SMART" id="SM00195">
    <property type="entry name" value="DSPc"/>
    <property type="match status" value="1"/>
</dbReference>
<dbReference type="PROSITE" id="PS50056">
    <property type="entry name" value="TYR_PHOSPHATASE_2"/>
    <property type="match status" value="1"/>
</dbReference>
<evidence type="ECO:0000259" key="6">
    <source>
        <dbReference type="PROSITE" id="PS50055"/>
    </source>
</evidence>
<keyword evidence="1" id="KW-0547">Nucleotide-binding</keyword>
<dbReference type="SMART" id="SM00173">
    <property type="entry name" value="RAS"/>
    <property type="match status" value="1"/>
</dbReference>
<evidence type="ECO:0000256" key="2">
    <source>
        <dbReference type="ARBA" id="ARBA00022801"/>
    </source>
</evidence>
<feature type="domain" description="Tyrosine specific protein phosphatases" evidence="7">
    <location>
        <begin position="348"/>
        <end position="416"/>
    </location>
</feature>
<dbReference type="NCBIfam" id="TIGR00231">
    <property type="entry name" value="small_GTP"/>
    <property type="match status" value="1"/>
</dbReference>
<dbReference type="Pfam" id="PF00071">
    <property type="entry name" value="Ras"/>
    <property type="match status" value="1"/>
</dbReference>
<dbReference type="Proteomes" id="UP001558632">
    <property type="component" value="Unassembled WGS sequence"/>
</dbReference>
<dbReference type="PROSITE" id="PS51420">
    <property type="entry name" value="RHO"/>
    <property type="match status" value="1"/>
</dbReference>
<dbReference type="PANTHER" id="PTHR24072">
    <property type="entry name" value="RHO FAMILY GTPASE"/>
    <property type="match status" value="1"/>
</dbReference>
<accession>A0ABR3KNV4</accession>
<organism evidence="8 9">
    <name type="scientific">Trichinella spiralis</name>
    <name type="common">Trichina worm</name>
    <dbReference type="NCBI Taxonomy" id="6334"/>
    <lineage>
        <taxon>Eukaryota</taxon>
        <taxon>Metazoa</taxon>
        <taxon>Ecdysozoa</taxon>
        <taxon>Nematoda</taxon>
        <taxon>Enoplea</taxon>
        <taxon>Dorylaimia</taxon>
        <taxon>Trichinellida</taxon>
        <taxon>Trichinellidae</taxon>
        <taxon>Trichinella</taxon>
    </lineage>
</organism>
<dbReference type="Gene3D" id="3.40.50.300">
    <property type="entry name" value="P-loop containing nucleotide triphosphate hydrolases"/>
    <property type="match status" value="1"/>
</dbReference>
<dbReference type="InterPro" id="IPR029021">
    <property type="entry name" value="Prot-tyrosine_phosphatase-like"/>
</dbReference>
<keyword evidence="4" id="KW-0342">GTP-binding</keyword>
<dbReference type="SMART" id="SM00194">
    <property type="entry name" value="PTPc"/>
    <property type="match status" value="1"/>
</dbReference>
<dbReference type="InterPro" id="IPR003578">
    <property type="entry name" value="Small_GTPase_Rho"/>
</dbReference>
<dbReference type="InterPro" id="IPR000242">
    <property type="entry name" value="PTP_cat"/>
</dbReference>
<dbReference type="SUPFAM" id="SSF52799">
    <property type="entry name" value="(Phosphotyrosine protein) phosphatases II"/>
    <property type="match status" value="1"/>
</dbReference>
<evidence type="ECO:0000259" key="7">
    <source>
        <dbReference type="PROSITE" id="PS50056"/>
    </source>
</evidence>
<sequence length="696" mass="79211">MAAIRKKLVIVGDGACGKTCLLIVFSKDQFPDVYVPTVFENYVADIEVDGKQVELALWDTAGQEDYDRLRPLSYPDTDVILMCFSIDSPDSLENIPEKWTPEVRHFCPNVPIILVGNKKDLRNDPQTLRELGKMKQEPVRTEQGKGMAEQIGAYAYLECSAKTKEKMFNSLETERELVWSGVSMSTDGRRSHVWNSFRRKKSESIDKGRRRLDNNGTYGTVRETLLRLVPRNSLCRMFCRGSKCKYCNPDLVPDNMKIIDGIYSTWITEDILAIARPSDEGIERFQLIEQLAKCGVKSIFNLQLPFEHAHCGNPLTEHGFSYDPEIFMEHGMAHYNFGWPDFGIASVEQILDVVKVMQHALDTGGKIAVHCHAGLGRTGTLICCFLIWNRAWTAEQALQHVRSRRPGSVQSASQQSQVENFQAFVESLKPVFDSNLDFDEHLKRQALVLYGLEARVFKNIPKIAFVVCEVLLELFGLKRSGHVRAFLQNESSLEKWSVDTRGNLMHHVDHQVDAPSDTIKSPSANPITFANVINLMQSANFHTVDNAVQQLQDWLNRENFNQRWFHLADHFNPVHQLTLLGCWFCSLKEPMLNSFNSASLFDSQLITGACAFSDNHHRLSRGQFTTTMYICRTFVLLSSRDVDDHSCRTLEMCRDLLTRWFASDADAVNVRRALDSVFHSVVSELNLNDNFNLPAR</sequence>
<dbReference type="PROSITE" id="PS00383">
    <property type="entry name" value="TYR_PHOSPHATASE_1"/>
    <property type="match status" value="1"/>
</dbReference>
<dbReference type="PROSITE" id="PS50055">
    <property type="entry name" value="TYR_PHOSPHATASE_PTP"/>
    <property type="match status" value="1"/>
</dbReference>
<dbReference type="SMART" id="SM00174">
    <property type="entry name" value="RHO"/>
    <property type="match status" value="1"/>
</dbReference>
<feature type="domain" description="Tyrosine-protein phosphatase" evidence="5">
    <location>
        <begin position="262"/>
        <end position="430"/>
    </location>
</feature>
<evidence type="ECO:0000256" key="3">
    <source>
        <dbReference type="ARBA" id="ARBA00022912"/>
    </source>
</evidence>
<dbReference type="SMART" id="SM00175">
    <property type="entry name" value="RAB"/>
    <property type="match status" value="1"/>
</dbReference>
<keyword evidence="2" id="KW-0378">Hydrolase</keyword>
<keyword evidence="9" id="KW-1185">Reference proteome</keyword>
<evidence type="ECO:0000259" key="5">
    <source>
        <dbReference type="PROSITE" id="PS50054"/>
    </source>
</evidence>
<evidence type="ECO:0000313" key="9">
    <source>
        <dbReference type="Proteomes" id="UP001558632"/>
    </source>
</evidence>
<feature type="domain" description="Tyrosine-protein phosphatase" evidence="6">
    <location>
        <begin position="334"/>
        <end position="414"/>
    </location>
</feature>
<dbReference type="PRINTS" id="PR00449">
    <property type="entry name" value="RASTRNSFRMNG"/>
</dbReference>
<dbReference type="EMBL" id="JBEUSY010000240">
    <property type="protein sequence ID" value="KAL1241823.1"/>
    <property type="molecule type" value="Genomic_DNA"/>
</dbReference>
<gene>
    <name evidence="8" type="ORF">TSPI_00077</name>
</gene>
<dbReference type="PROSITE" id="PS51421">
    <property type="entry name" value="RAS"/>
    <property type="match status" value="1"/>
</dbReference>
<dbReference type="CDD" id="cd01870">
    <property type="entry name" value="RhoA_like"/>
    <property type="match status" value="1"/>
</dbReference>
<evidence type="ECO:0000256" key="4">
    <source>
        <dbReference type="ARBA" id="ARBA00023134"/>
    </source>
</evidence>
<dbReference type="Pfam" id="PF00782">
    <property type="entry name" value="DSPc"/>
    <property type="match status" value="1"/>
</dbReference>